<organism evidence="1 2">
    <name type="scientific">Ignelater luminosus</name>
    <name type="common">Cucubano</name>
    <name type="synonym">Pyrophorus luminosus</name>
    <dbReference type="NCBI Taxonomy" id="2038154"/>
    <lineage>
        <taxon>Eukaryota</taxon>
        <taxon>Metazoa</taxon>
        <taxon>Ecdysozoa</taxon>
        <taxon>Arthropoda</taxon>
        <taxon>Hexapoda</taxon>
        <taxon>Insecta</taxon>
        <taxon>Pterygota</taxon>
        <taxon>Neoptera</taxon>
        <taxon>Endopterygota</taxon>
        <taxon>Coleoptera</taxon>
        <taxon>Polyphaga</taxon>
        <taxon>Elateriformia</taxon>
        <taxon>Elateroidea</taxon>
        <taxon>Elateridae</taxon>
        <taxon>Agrypninae</taxon>
        <taxon>Pyrophorini</taxon>
        <taxon>Ignelater</taxon>
    </lineage>
</organism>
<dbReference type="EMBL" id="VTPC01003788">
    <property type="protein sequence ID" value="KAF2898023.1"/>
    <property type="molecule type" value="Genomic_DNA"/>
</dbReference>
<reference evidence="1" key="1">
    <citation type="submission" date="2019-08" db="EMBL/GenBank/DDBJ databases">
        <title>The genome of the North American firefly Photinus pyralis.</title>
        <authorList>
            <consortium name="Photinus pyralis genome working group"/>
            <person name="Fallon T.R."/>
            <person name="Sander Lower S.E."/>
            <person name="Weng J.-K."/>
        </authorList>
    </citation>
    <scope>NUCLEOTIDE SEQUENCE</scope>
    <source>
        <strain evidence="1">TRF0915ILg1</strain>
        <tissue evidence="1">Whole body</tissue>
    </source>
</reference>
<keyword evidence="2" id="KW-1185">Reference proteome</keyword>
<evidence type="ECO:0000313" key="1">
    <source>
        <dbReference type="EMBL" id="KAF2898023.1"/>
    </source>
</evidence>
<evidence type="ECO:0000313" key="2">
    <source>
        <dbReference type="Proteomes" id="UP000801492"/>
    </source>
</evidence>
<accession>A0A8K0D7E5</accession>
<proteinExistence type="predicted"/>
<dbReference type="OrthoDB" id="6780548at2759"/>
<comment type="caution">
    <text evidence="1">The sequence shown here is derived from an EMBL/GenBank/DDBJ whole genome shotgun (WGS) entry which is preliminary data.</text>
</comment>
<name>A0A8K0D7E5_IGNLU</name>
<dbReference type="AlphaFoldDB" id="A0A8K0D7E5"/>
<protein>
    <submittedName>
        <fullName evidence="1">Uncharacterized protein</fullName>
    </submittedName>
</protein>
<gene>
    <name evidence="1" type="ORF">ILUMI_08152</name>
</gene>
<sequence>MSDSNDDSDVPLKISRSSKKKQVDGRISDAVELIRNYTFDAGEPRGCRKLCCFEIISAEKRRKLIASFNTMADRNDQNSYLYSYNGALSSSVTALPNLHQRSKAPDYLYNGPVPLPKLKNEQLQFLKRFLDENLQDFYTNLPCAANNAQLDDSDLISSITLESANCEILKMGTSQ</sequence>
<dbReference type="Proteomes" id="UP000801492">
    <property type="component" value="Unassembled WGS sequence"/>
</dbReference>